<sequence length="532" mass="60793">MNKWEDLLRGGQNCGNQFFDYSTSDLFENVKNYAPTVLQQRSTNTQVDFFDFQFVNNQDCRQVFHSAPSVQTDGPSSPDLPLAVSHHNRKRPLPDDDWCLAISDELQRKNELDALILLRGQDHSPSSVCDYADGHDSKRHVQARVRYREACGHCRRRKLKCDYMLPCANCIIAGQPELCNMNKSATGSITNVERPLLTQNFVRISVDNHENLILMKNASEAIGLNFTLLRLAREVGFSVSEFLQAFKILPSSTKAAIDEGVRAIQNLARARLSHRLRECADSKVAHELQEKQSVGRISGMWLGDEDQNVWREDELDDDFWGHGRWISVEYDVETSMRKSCRMGREYAAMFGVHSEECLARFAENQIPLFTSHITMLCILLEAVFNYSSTTLVRYWKIQQFPRNGEAPTNLLIRCKIVQVFDSQGRKTRFNLLYDPVSEEEFYREAAATGGQGMLELVMDHRKRQANLLDNFKREMQFMGKIAYLRKNKAGKGMLDELEKHLKSRTEEIARETVKLKLEAGSPSEISSASTPS</sequence>
<organism evidence="2">
    <name type="scientific">Hanusia phi</name>
    <dbReference type="NCBI Taxonomy" id="3032"/>
    <lineage>
        <taxon>Eukaryota</taxon>
        <taxon>Cryptophyceae</taxon>
        <taxon>Pyrenomonadales</taxon>
        <taxon>Geminigeraceae</taxon>
        <taxon>Hanusia</taxon>
    </lineage>
</organism>
<feature type="domain" description="Zn(2)-C6 fungal-type" evidence="1">
    <location>
        <begin position="150"/>
        <end position="181"/>
    </location>
</feature>
<dbReference type="CDD" id="cd00067">
    <property type="entry name" value="GAL4"/>
    <property type="match status" value="1"/>
</dbReference>
<dbReference type="SMART" id="SM00066">
    <property type="entry name" value="GAL4"/>
    <property type="match status" value="1"/>
</dbReference>
<dbReference type="EMBL" id="HBEO01027657">
    <property type="protein sequence ID" value="CAD8499304.1"/>
    <property type="molecule type" value="Transcribed_RNA"/>
</dbReference>
<dbReference type="InterPro" id="IPR036864">
    <property type="entry name" value="Zn2-C6_fun-type_DNA-bd_sf"/>
</dbReference>
<accession>A0A7S0F0P6</accession>
<dbReference type="SUPFAM" id="SSF57701">
    <property type="entry name" value="Zn2/Cys6 DNA-binding domain"/>
    <property type="match status" value="1"/>
</dbReference>
<proteinExistence type="predicted"/>
<dbReference type="GO" id="GO:0008270">
    <property type="term" value="F:zinc ion binding"/>
    <property type="evidence" value="ECO:0007669"/>
    <property type="project" value="InterPro"/>
</dbReference>
<dbReference type="AlphaFoldDB" id="A0A7S0F0P6"/>
<dbReference type="GO" id="GO:0000981">
    <property type="term" value="F:DNA-binding transcription factor activity, RNA polymerase II-specific"/>
    <property type="evidence" value="ECO:0007669"/>
    <property type="project" value="InterPro"/>
</dbReference>
<evidence type="ECO:0000259" key="1">
    <source>
        <dbReference type="PROSITE" id="PS50048"/>
    </source>
</evidence>
<gene>
    <name evidence="2" type="ORF">HPHI1048_LOCUS18714</name>
</gene>
<evidence type="ECO:0000313" key="2">
    <source>
        <dbReference type="EMBL" id="CAD8499304.1"/>
    </source>
</evidence>
<reference evidence="2" key="1">
    <citation type="submission" date="2021-01" db="EMBL/GenBank/DDBJ databases">
        <authorList>
            <person name="Corre E."/>
            <person name="Pelletier E."/>
            <person name="Niang G."/>
            <person name="Scheremetjew M."/>
            <person name="Finn R."/>
            <person name="Kale V."/>
            <person name="Holt S."/>
            <person name="Cochrane G."/>
            <person name="Meng A."/>
            <person name="Brown T."/>
            <person name="Cohen L."/>
        </authorList>
    </citation>
    <scope>NUCLEOTIDE SEQUENCE</scope>
    <source>
        <strain evidence="2">CCMP325</strain>
    </source>
</reference>
<name>A0A7S0F0P6_9CRYP</name>
<dbReference type="InterPro" id="IPR001138">
    <property type="entry name" value="Zn2Cys6_DnaBD"/>
</dbReference>
<protein>
    <recommendedName>
        <fullName evidence="1">Zn(2)-C6 fungal-type domain-containing protein</fullName>
    </recommendedName>
</protein>
<dbReference type="PROSITE" id="PS50048">
    <property type="entry name" value="ZN2_CY6_FUNGAL_2"/>
    <property type="match status" value="1"/>
</dbReference>
<dbReference type="Pfam" id="PF00172">
    <property type="entry name" value="Zn_clus"/>
    <property type="match status" value="1"/>
</dbReference>
<dbReference type="PROSITE" id="PS00463">
    <property type="entry name" value="ZN2_CY6_FUNGAL_1"/>
    <property type="match status" value="1"/>
</dbReference>
<dbReference type="Gene3D" id="4.10.240.10">
    <property type="entry name" value="Zn(2)-C6 fungal-type DNA-binding domain"/>
    <property type="match status" value="1"/>
</dbReference>